<dbReference type="Pfam" id="PF00817">
    <property type="entry name" value="IMS"/>
    <property type="match status" value="1"/>
</dbReference>
<dbReference type="EC" id="2.7.7.7" evidence="17"/>
<dbReference type="SUPFAM" id="SSF100879">
    <property type="entry name" value="Lesion bypass DNA polymerase (Y-family), little finger domain"/>
    <property type="match status" value="1"/>
</dbReference>
<reference evidence="19" key="1">
    <citation type="submission" date="2021-07" db="EMBL/GenBank/DDBJ databases">
        <title>Shinella sp. nov., a novel member of the genus Shinella from water.</title>
        <authorList>
            <person name="Deng Y."/>
        </authorList>
    </citation>
    <scope>NUCLEOTIDE SEQUENCE</scope>
    <source>
        <strain evidence="19">CPCC 100929</strain>
    </source>
</reference>
<evidence type="ECO:0000256" key="2">
    <source>
        <dbReference type="ARBA" id="ARBA00010945"/>
    </source>
</evidence>
<dbReference type="InterPro" id="IPR053848">
    <property type="entry name" value="IMS_HHH_1"/>
</dbReference>
<evidence type="ECO:0000256" key="17">
    <source>
        <dbReference type="HAMAP-Rule" id="MF_01113"/>
    </source>
</evidence>
<feature type="active site" evidence="17">
    <location>
        <position position="111"/>
    </location>
</feature>
<dbReference type="PANTHER" id="PTHR11076:SF33">
    <property type="entry name" value="DNA POLYMERASE KAPPA"/>
    <property type="match status" value="1"/>
</dbReference>
<keyword evidence="7 17" id="KW-0548">Nucleotidyltransferase</keyword>
<dbReference type="InterPro" id="IPR022880">
    <property type="entry name" value="DNApol_IV"/>
</dbReference>
<evidence type="ECO:0000256" key="5">
    <source>
        <dbReference type="ARBA" id="ARBA00022490"/>
    </source>
</evidence>
<evidence type="ECO:0000256" key="11">
    <source>
        <dbReference type="ARBA" id="ARBA00022842"/>
    </source>
</evidence>
<dbReference type="CDD" id="cd03586">
    <property type="entry name" value="PolY_Pol_IV_kappa"/>
    <property type="match status" value="1"/>
</dbReference>
<dbReference type="PROSITE" id="PS50173">
    <property type="entry name" value="UMUC"/>
    <property type="match status" value="1"/>
</dbReference>
<dbReference type="Gene3D" id="3.30.1490.100">
    <property type="entry name" value="DNA polymerase, Y-family, little finger domain"/>
    <property type="match status" value="1"/>
</dbReference>
<dbReference type="GO" id="GO:0003887">
    <property type="term" value="F:DNA-directed DNA polymerase activity"/>
    <property type="evidence" value="ECO:0007669"/>
    <property type="project" value="UniProtKB-EC"/>
</dbReference>
<comment type="cofactor">
    <cofactor evidence="17">
        <name>Mg(2+)</name>
        <dbReference type="ChEBI" id="CHEBI:18420"/>
    </cofactor>
    <text evidence="17">Binds 2 magnesium ions per subunit.</text>
</comment>
<evidence type="ECO:0000256" key="6">
    <source>
        <dbReference type="ARBA" id="ARBA00022679"/>
    </source>
</evidence>
<evidence type="ECO:0000256" key="14">
    <source>
        <dbReference type="ARBA" id="ARBA00023204"/>
    </source>
</evidence>
<proteinExistence type="inferred from homology"/>
<keyword evidence="20" id="KW-1185">Reference proteome</keyword>
<dbReference type="EMBL" id="WHSB02000003">
    <property type="protein sequence ID" value="MCQ4630484.1"/>
    <property type="molecule type" value="Genomic_DNA"/>
</dbReference>
<feature type="binding site" evidence="17">
    <location>
        <position position="110"/>
    </location>
    <ligand>
        <name>Mg(2+)</name>
        <dbReference type="ChEBI" id="CHEBI:18420"/>
    </ligand>
</feature>
<evidence type="ECO:0000256" key="3">
    <source>
        <dbReference type="ARBA" id="ARBA00011245"/>
    </source>
</evidence>
<evidence type="ECO:0000256" key="10">
    <source>
        <dbReference type="ARBA" id="ARBA00022763"/>
    </source>
</evidence>
<evidence type="ECO:0000256" key="9">
    <source>
        <dbReference type="ARBA" id="ARBA00022723"/>
    </source>
</evidence>
<comment type="subunit">
    <text evidence="3 17">Monomer.</text>
</comment>
<dbReference type="PANTHER" id="PTHR11076">
    <property type="entry name" value="DNA REPAIR POLYMERASE UMUC / TRANSFERASE FAMILY MEMBER"/>
    <property type="match status" value="1"/>
</dbReference>
<feature type="binding site" evidence="17">
    <location>
        <position position="16"/>
    </location>
    <ligand>
        <name>Mg(2+)</name>
        <dbReference type="ChEBI" id="CHEBI:18420"/>
    </ligand>
</feature>
<evidence type="ECO:0000256" key="7">
    <source>
        <dbReference type="ARBA" id="ARBA00022695"/>
    </source>
</evidence>
<dbReference type="InterPro" id="IPR043128">
    <property type="entry name" value="Rev_trsase/Diguanyl_cyclase"/>
</dbReference>
<keyword evidence="4 17" id="KW-0515">Mutator protein</keyword>
<evidence type="ECO:0000256" key="4">
    <source>
        <dbReference type="ARBA" id="ARBA00022457"/>
    </source>
</evidence>
<evidence type="ECO:0000256" key="16">
    <source>
        <dbReference type="ARBA" id="ARBA00049244"/>
    </source>
</evidence>
<comment type="caution">
    <text evidence="19">The sequence shown here is derived from an EMBL/GenBank/DDBJ whole genome shotgun (WGS) entry which is preliminary data.</text>
</comment>
<evidence type="ECO:0000256" key="12">
    <source>
        <dbReference type="ARBA" id="ARBA00022932"/>
    </source>
</evidence>
<feature type="site" description="Substrate discrimination" evidence="17">
    <location>
        <position position="21"/>
    </location>
</feature>
<dbReference type="InterPro" id="IPR036775">
    <property type="entry name" value="DNA_pol_Y-fam_lit_finger_sf"/>
</dbReference>
<keyword evidence="9 17" id="KW-0479">Metal-binding</keyword>
<comment type="subcellular location">
    <subcellularLocation>
        <location evidence="1 17">Cytoplasm</location>
    </subcellularLocation>
</comment>
<keyword evidence="5 17" id="KW-0963">Cytoplasm</keyword>
<dbReference type="HAMAP" id="MF_01113">
    <property type="entry name" value="DNApol_IV"/>
    <property type="match status" value="1"/>
</dbReference>
<accession>A0ABT1R603</accession>
<comment type="similarity">
    <text evidence="2 17">Belongs to the DNA polymerase type-Y family.</text>
</comment>
<feature type="domain" description="UmuC" evidence="18">
    <location>
        <begin position="12"/>
        <end position="192"/>
    </location>
</feature>
<evidence type="ECO:0000313" key="20">
    <source>
        <dbReference type="Proteomes" id="UP000996601"/>
    </source>
</evidence>
<dbReference type="Gene3D" id="3.30.70.270">
    <property type="match status" value="1"/>
</dbReference>
<comment type="catalytic activity">
    <reaction evidence="16 17">
        <text>DNA(n) + a 2'-deoxyribonucleoside 5'-triphosphate = DNA(n+1) + diphosphate</text>
        <dbReference type="Rhea" id="RHEA:22508"/>
        <dbReference type="Rhea" id="RHEA-COMP:17339"/>
        <dbReference type="Rhea" id="RHEA-COMP:17340"/>
        <dbReference type="ChEBI" id="CHEBI:33019"/>
        <dbReference type="ChEBI" id="CHEBI:61560"/>
        <dbReference type="ChEBI" id="CHEBI:173112"/>
        <dbReference type="EC" id="2.7.7.7"/>
    </reaction>
</comment>
<dbReference type="RefSeq" id="WP_256116759.1">
    <property type="nucleotide sequence ID" value="NZ_WHSB02000003.1"/>
</dbReference>
<evidence type="ECO:0000259" key="18">
    <source>
        <dbReference type="PROSITE" id="PS50173"/>
    </source>
</evidence>
<dbReference type="SUPFAM" id="SSF56672">
    <property type="entry name" value="DNA/RNA polymerases"/>
    <property type="match status" value="1"/>
</dbReference>
<keyword evidence="13 17" id="KW-0238">DNA-binding</keyword>
<dbReference type="InterPro" id="IPR050116">
    <property type="entry name" value="DNA_polymerase-Y"/>
</dbReference>
<protein>
    <recommendedName>
        <fullName evidence="17">DNA polymerase IV</fullName>
        <shortName evidence="17">Pol IV</shortName>
        <ecNumber evidence="17">2.7.7.7</ecNumber>
    </recommendedName>
</protein>
<evidence type="ECO:0000313" key="19">
    <source>
        <dbReference type="EMBL" id="MCQ4630484.1"/>
    </source>
</evidence>
<sequence length="362" mass="39479">MSDEIQTIVRKIIHVDMDAFYASVEQRDNPELRGKPVAVGGSAARGVVAAASYEARAFGVRSALPSVTAKRRCPDLIFVPPHFDVYRAVSKQIREIFAEHTDLIEPLSLDEAYLDVTDNKREISVATEIATMIRARIKEVTGLNASAGISYCKFLAKMASDLNKPNGQAVITPKNGPAFVEALAVKKFHGVGPATAAKMERLGILTGADLKAKSLAFLQEYFGKSGAWYYDISRGIDRRAVQPDRPRKSVGAEDTFMVDIFDLDAARNEIAPLAAKVWRHCEINGVHGRTVTLKVKYADFQIITRSKTTAAPIGAMGVLEAVSQSLLDPLFPTEKGIRLLGVTLSSFVDDEASDADQLELQI</sequence>
<gene>
    <name evidence="17 19" type="primary">dinB</name>
    <name evidence="19" type="ORF">GB927_010575</name>
</gene>
<dbReference type="InterPro" id="IPR001126">
    <property type="entry name" value="UmuC"/>
</dbReference>
<dbReference type="Pfam" id="PF11799">
    <property type="entry name" value="IMS_C"/>
    <property type="match status" value="1"/>
</dbReference>
<keyword evidence="8 17" id="KW-0235">DNA replication</keyword>
<keyword evidence="10 17" id="KW-0227">DNA damage</keyword>
<keyword evidence="11 17" id="KW-0460">Magnesium</keyword>
<name>A0ABT1R603_9HYPH</name>
<keyword evidence="6 17" id="KW-0808">Transferase</keyword>
<evidence type="ECO:0000256" key="13">
    <source>
        <dbReference type="ARBA" id="ARBA00023125"/>
    </source>
</evidence>
<evidence type="ECO:0000256" key="1">
    <source>
        <dbReference type="ARBA" id="ARBA00004496"/>
    </source>
</evidence>
<comment type="function">
    <text evidence="15 17">Poorly processive, error-prone DNA polymerase involved in untargeted mutagenesis. Copies undamaged DNA at stalled replication forks, which arise in vivo from mismatched or misaligned primer ends. These misaligned primers can be extended by PolIV. Exhibits no 3'-5' exonuclease (proofreading) activity. May be involved in translesional synthesis, in conjunction with the beta clamp from PolIII.</text>
</comment>
<keyword evidence="12 17" id="KW-0239">DNA-directed DNA polymerase</keyword>
<keyword evidence="14 17" id="KW-0234">DNA repair</keyword>
<dbReference type="NCBIfam" id="NF002677">
    <property type="entry name" value="PRK02406.1"/>
    <property type="match status" value="1"/>
</dbReference>
<dbReference type="Gene3D" id="1.10.150.20">
    <property type="entry name" value="5' to 3' exonuclease, C-terminal subdomain"/>
    <property type="match status" value="1"/>
</dbReference>
<dbReference type="Proteomes" id="UP000996601">
    <property type="component" value="Unassembled WGS sequence"/>
</dbReference>
<evidence type="ECO:0000256" key="8">
    <source>
        <dbReference type="ARBA" id="ARBA00022705"/>
    </source>
</evidence>
<dbReference type="InterPro" id="IPR017961">
    <property type="entry name" value="DNA_pol_Y-fam_little_finger"/>
</dbReference>
<dbReference type="InterPro" id="IPR043502">
    <property type="entry name" value="DNA/RNA_pol_sf"/>
</dbReference>
<organism evidence="19 20">
    <name type="scientific">Shinella lacus</name>
    <dbReference type="NCBI Taxonomy" id="2654216"/>
    <lineage>
        <taxon>Bacteria</taxon>
        <taxon>Pseudomonadati</taxon>
        <taxon>Pseudomonadota</taxon>
        <taxon>Alphaproteobacteria</taxon>
        <taxon>Hyphomicrobiales</taxon>
        <taxon>Rhizobiaceae</taxon>
        <taxon>Shinella</taxon>
    </lineage>
</organism>
<dbReference type="Pfam" id="PF21999">
    <property type="entry name" value="IMS_HHH_1"/>
    <property type="match status" value="1"/>
</dbReference>
<dbReference type="Gene3D" id="3.40.1170.60">
    <property type="match status" value="1"/>
</dbReference>
<evidence type="ECO:0000256" key="15">
    <source>
        <dbReference type="ARBA" id="ARBA00025589"/>
    </source>
</evidence>